<gene>
    <name evidence="1" type="ORF">PSYICH_LOCUS9782</name>
</gene>
<protein>
    <submittedName>
        <fullName evidence="1">Uncharacterized protein</fullName>
    </submittedName>
</protein>
<dbReference type="AlphaFoldDB" id="A0A9P0D4F2"/>
<evidence type="ECO:0000313" key="2">
    <source>
        <dbReference type="Proteomes" id="UP001153636"/>
    </source>
</evidence>
<dbReference type="OrthoDB" id="6781249at2759"/>
<organism evidence="1 2">
    <name type="scientific">Psylliodes chrysocephalus</name>
    <dbReference type="NCBI Taxonomy" id="3402493"/>
    <lineage>
        <taxon>Eukaryota</taxon>
        <taxon>Metazoa</taxon>
        <taxon>Ecdysozoa</taxon>
        <taxon>Arthropoda</taxon>
        <taxon>Hexapoda</taxon>
        <taxon>Insecta</taxon>
        <taxon>Pterygota</taxon>
        <taxon>Neoptera</taxon>
        <taxon>Endopterygota</taxon>
        <taxon>Coleoptera</taxon>
        <taxon>Polyphaga</taxon>
        <taxon>Cucujiformia</taxon>
        <taxon>Chrysomeloidea</taxon>
        <taxon>Chrysomelidae</taxon>
        <taxon>Galerucinae</taxon>
        <taxon>Alticini</taxon>
        <taxon>Psylliodes</taxon>
    </lineage>
</organism>
<proteinExistence type="predicted"/>
<dbReference type="EMBL" id="OV651816">
    <property type="protein sequence ID" value="CAH1110057.1"/>
    <property type="molecule type" value="Genomic_DNA"/>
</dbReference>
<name>A0A9P0D4F2_9CUCU</name>
<evidence type="ECO:0000313" key="1">
    <source>
        <dbReference type="EMBL" id="CAH1110057.1"/>
    </source>
</evidence>
<accession>A0A9P0D4F2</accession>
<dbReference type="Proteomes" id="UP001153636">
    <property type="component" value="Chromosome 4"/>
</dbReference>
<keyword evidence="2" id="KW-1185">Reference proteome</keyword>
<sequence length="163" mass="18685">MDLNTSPNVYLLKAGKWKAPQLLYQPQCEVKRNFVKHMMYLNAMSGCKTKFLKTLSKYRDLEVRWKILGSVSPANGNGCCWRKIFASPQYVTSAYKFSSNITSIPFIDAAANQHNLRVYVQVQQWLSNSLDPKLWDWKSTKNGLIPLTNLKPPAPDKLMQQIS</sequence>
<reference evidence="1" key="1">
    <citation type="submission" date="2022-01" db="EMBL/GenBank/DDBJ databases">
        <authorList>
            <person name="King R."/>
        </authorList>
    </citation>
    <scope>NUCLEOTIDE SEQUENCE</scope>
</reference>